<dbReference type="Proteomes" id="UP000564378">
    <property type="component" value="Unassembled WGS sequence"/>
</dbReference>
<comment type="subcellular location">
    <subcellularLocation>
        <location evidence="1">Membrane</location>
    </subcellularLocation>
</comment>
<evidence type="ECO:0000256" key="5">
    <source>
        <dbReference type="SAM" id="SignalP"/>
    </source>
</evidence>
<name>A0A842HT73_9SPHN</name>
<gene>
    <name evidence="7" type="ORF">H6P80_00795</name>
</gene>
<feature type="chain" id="PRO_5032600375" evidence="5">
    <location>
        <begin position="21"/>
        <end position="226"/>
    </location>
</feature>
<dbReference type="Pfam" id="PF13505">
    <property type="entry name" value="OMP_b-brl"/>
    <property type="match status" value="1"/>
</dbReference>
<reference evidence="7 8" key="1">
    <citation type="submission" date="2020-08" db="EMBL/GenBank/DDBJ databases">
        <title>Draft genome sequence of Parasphingopyxis sp. GrpM-11.</title>
        <authorList>
            <person name="Oh J."/>
            <person name="Roh D.-H."/>
        </authorList>
    </citation>
    <scope>NUCLEOTIDE SEQUENCE [LARGE SCALE GENOMIC DNA]</scope>
    <source>
        <strain evidence="7 8">GrpM-11</strain>
    </source>
</reference>
<evidence type="ECO:0000256" key="2">
    <source>
        <dbReference type="ARBA" id="ARBA00022729"/>
    </source>
</evidence>
<feature type="domain" description="Outer membrane protein beta-barrel" evidence="6">
    <location>
        <begin position="9"/>
        <end position="226"/>
    </location>
</feature>
<dbReference type="Gene3D" id="2.40.160.20">
    <property type="match status" value="1"/>
</dbReference>
<keyword evidence="3" id="KW-0472">Membrane</keyword>
<dbReference type="SUPFAM" id="SSF56925">
    <property type="entry name" value="OMPA-like"/>
    <property type="match status" value="1"/>
</dbReference>
<dbReference type="InterPro" id="IPR051692">
    <property type="entry name" value="OMP-like"/>
</dbReference>
<dbReference type="InterPro" id="IPR027385">
    <property type="entry name" value="Beta-barrel_OMP"/>
</dbReference>
<comment type="caution">
    <text evidence="7">The sequence shown here is derived from an EMBL/GenBank/DDBJ whole genome shotgun (WGS) entry which is preliminary data.</text>
</comment>
<keyword evidence="8" id="KW-1185">Reference proteome</keyword>
<dbReference type="PANTHER" id="PTHR34001">
    <property type="entry name" value="BLL7405 PROTEIN"/>
    <property type="match status" value="1"/>
</dbReference>
<dbReference type="InterPro" id="IPR011250">
    <property type="entry name" value="OMP/PagP_B-barrel"/>
</dbReference>
<dbReference type="GO" id="GO:0016020">
    <property type="term" value="C:membrane"/>
    <property type="evidence" value="ECO:0007669"/>
    <property type="project" value="UniProtKB-SubCell"/>
</dbReference>
<dbReference type="PANTHER" id="PTHR34001:SF3">
    <property type="entry name" value="BLL7405 PROTEIN"/>
    <property type="match status" value="1"/>
</dbReference>
<proteinExistence type="inferred from homology"/>
<evidence type="ECO:0000256" key="4">
    <source>
        <dbReference type="ARBA" id="ARBA00038306"/>
    </source>
</evidence>
<evidence type="ECO:0000256" key="1">
    <source>
        <dbReference type="ARBA" id="ARBA00004370"/>
    </source>
</evidence>
<organism evidence="7 8">
    <name type="scientific">Parasphingopyxis marina</name>
    <dbReference type="NCBI Taxonomy" id="2761622"/>
    <lineage>
        <taxon>Bacteria</taxon>
        <taxon>Pseudomonadati</taxon>
        <taxon>Pseudomonadota</taxon>
        <taxon>Alphaproteobacteria</taxon>
        <taxon>Sphingomonadales</taxon>
        <taxon>Sphingomonadaceae</taxon>
        <taxon>Parasphingopyxis</taxon>
    </lineage>
</organism>
<evidence type="ECO:0000313" key="7">
    <source>
        <dbReference type="EMBL" id="MBC2776145.1"/>
    </source>
</evidence>
<dbReference type="EMBL" id="JACJVJ010000001">
    <property type="protein sequence ID" value="MBC2776145.1"/>
    <property type="molecule type" value="Genomic_DNA"/>
</dbReference>
<comment type="similarity">
    <text evidence="4">Belongs to the Omp25/RopB family.</text>
</comment>
<accession>A0A842HT73</accession>
<evidence type="ECO:0000259" key="6">
    <source>
        <dbReference type="Pfam" id="PF13505"/>
    </source>
</evidence>
<keyword evidence="2 5" id="KW-0732">Signal</keyword>
<protein>
    <submittedName>
        <fullName evidence="7">Porin family protein</fullName>
    </submittedName>
</protein>
<evidence type="ECO:0000256" key="3">
    <source>
        <dbReference type="ARBA" id="ARBA00023136"/>
    </source>
</evidence>
<sequence length="226" mass="23742">MRTLFLIPVLVAGVSAPAMAQSNAENFSGFRIEALGGYDNTSADNDGDFSPGTQDRFDDGSGEGVDGFLYGIGAGYDMPVSDTIVFGIEGEVTDSTAGESENDTLGAGSRLSFEAERDLYVGARIGAAISPNALLYAKGGYTNARFGLDADDGAGFAQDFDATLDGFRVGAGVEYLIGSNVYGKVEYRYSNYSDLDVTVGGNTANFNDFDVNTDRHQVVAGVGLRF</sequence>
<dbReference type="AlphaFoldDB" id="A0A842HT73"/>
<evidence type="ECO:0000313" key="8">
    <source>
        <dbReference type="Proteomes" id="UP000564378"/>
    </source>
</evidence>
<dbReference type="RefSeq" id="WP_185799456.1">
    <property type="nucleotide sequence ID" value="NZ_JACJVJ010000001.1"/>
</dbReference>
<feature type="signal peptide" evidence="5">
    <location>
        <begin position="1"/>
        <end position="20"/>
    </location>
</feature>